<name>A0A8H3FYV4_9LECA</name>
<accession>A0A8H3FYV4</accession>
<dbReference type="AlphaFoldDB" id="A0A8H3FYV4"/>
<feature type="region of interest" description="Disordered" evidence="1">
    <location>
        <begin position="185"/>
        <end position="407"/>
    </location>
</feature>
<gene>
    <name evidence="2" type="ORF">IMSHALPRED_008055</name>
</gene>
<sequence>MSAQEGEERLLTVFADVHYYFSAPTPRPAAHRFDKGSYFYFYGNKSGNGGRIEIANNIGKAEQDAFTGSMESTTVRQSYKHPTLCTIAVDGYRSHHEGAALPVQQPEHHWRLPNTDPHNEGKYLFRLHTLDIYFWTAEDANTFVAFVRKKLEVDQLDVVDVPPTPASHDQAMSPVVQNLENVAIQDPAYRNGQTRNSRTESTGLISPMNRGSSEDGTRQHTPKTQIRTPSQSQDAPKAQTSMTFQPLAYNPAAPPAPEPIRHREKTPPPVDAEVGTGLAAAALRDHSQAASPQSSMSRPPYGHPQSSGLFSPQPAQSHTPNLASPLPSAGYTNSQSLAGYRTSSVSSFPPPPPQSGRGSVSPYTPAPSFAAPPHSPSNPASVRPQKASPNFSAPPQASVAPFYGKDSASLQSPATEILGDSYVAGIRQPLQHLHPQYADYTPPGHEPPVGGYSDYQYRQQQQSSQHHHHHHNEGNEYNIHSQVYRPTEEEAHGHKPSKSSKQPQGRLEQGAESVDKKVNRFFKKLEKKIG</sequence>
<feature type="compositionally biased region" description="Polar residues" evidence="1">
    <location>
        <begin position="222"/>
        <end position="244"/>
    </location>
</feature>
<evidence type="ECO:0008006" key="4">
    <source>
        <dbReference type="Google" id="ProtNLM"/>
    </source>
</evidence>
<reference evidence="2" key="1">
    <citation type="submission" date="2021-03" db="EMBL/GenBank/DDBJ databases">
        <authorList>
            <person name="Tagirdzhanova G."/>
        </authorList>
    </citation>
    <scope>NUCLEOTIDE SEQUENCE</scope>
</reference>
<dbReference type="OrthoDB" id="5408296at2759"/>
<feature type="compositionally biased region" description="Polar residues" evidence="1">
    <location>
        <begin position="304"/>
        <end position="322"/>
    </location>
</feature>
<evidence type="ECO:0000313" key="2">
    <source>
        <dbReference type="EMBL" id="CAF9929976.1"/>
    </source>
</evidence>
<dbReference type="Proteomes" id="UP000664534">
    <property type="component" value="Unassembled WGS sequence"/>
</dbReference>
<evidence type="ECO:0000256" key="1">
    <source>
        <dbReference type="SAM" id="MobiDB-lite"/>
    </source>
</evidence>
<comment type="caution">
    <text evidence="2">The sequence shown here is derived from an EMBL/GenBank/DDBJ whole genome shotgun (WGS) entry which is preliminary data.</text>
</comment>
<dbReference type="EMBL" id="CAJPDT010000055">
    <property type="protein sequence ID" value="CAF9929976.1"/>
    <property type="molecule type" value="Genomic_DNA"/>
</dbReference>
<feature type="region of interest" description="Disordered" evidence="1">
    <location>
        <begin position="435"/>
        <end position="518"/>
    </location>
</feature>
<protein>
    <recommendedName>
        <fullName evidence="4">RNA recognition motif-containing protein</fullName>
    </recommendedName>
</protein>
<evidence type="ECO:0000313" key="3">
    <source>
        <dbReference type="Proteomes" id="UP000664534"/>
    </source>
</evidence>
<feature type="compositionally biased region" description="Polar residues" evidence="1">
    <location>
        <begin position="191"/>
        <end position="204"/>
    </location>
</feature>
<organism evidence="2 3">
    <name type="scientific">Imshaugia aleurites</name>
    <dbReference type="NCBI Taxonomy" id="172621"/>
    <lineage>
        <taxon>Eukaryota</taxon>
        <taxon>Fungi</taxon>
        <taxon>Dikarya</taxon>
        <taxon>Ascomycota</taxon>
        <taxon>Pezizomycotina</taxon>
        <taxon>Lecanoromycetes</taxon>
        <taxon>OSLEUM clade</taxon>
        <taxon>Lecanoromycetidae</taxon>
        <taxon>Lecanorales</taxon>
        <taxon>Lecanorineae</taxon>
        <taxon>Parmeliaceae</taxon>
        <taxon>Imshaugia</taxon>
    </lineage>
</organism>
<keyword evidence="3" id="KW-1185">Reference proteome</keyword>
<feature type="compositionally biased region" description="Low complexity" evidence="1">
    <location>
        <begin position="355"/>
        <end position="381"/>
    </location>
</feature>
<proteinExistence type="predicted"/>
<feature type="compositionally biased region" description="Polar residues" evidence="1">
    <location>
        <begin position="288"/>
        <end position="297"/>
    </location>
</feature>